<dbReference type="SUPFAM" id="SSF56524">
    <property type="entry name" value="Oxidoreductase molybdopterin-binding domain"/>
    <property type="match status" value="1"/>
</dbReference>
<proteinExistence type="predicted"/>
<accession>A0A840C4E4</accession>
<feature type="domain" description="Oxidoreductase molybdopterin-binding" evidence="1">
    <location>
        <begin position="31"/>
        <end position="104"/>
    </location>
</feature>
<protein>
    <recommendedName>
        <fullName evidence="1">Oxidoreductase molybdopterin-binding domain-containing protein</fullName>
    </recommendedName>
</protein>
<evidence type="ECO:0000259" key="1">
    <source>
        <dbReference type="Pfam" id="PF00174"/>
    </source>
</evidence>
<sequence>MLLVTVGDTRHAFNLEDLQALPASSFQTTTIWTEGAQTFRGVSLKALLESLDVTEGVIHATAINDYSVTIPMTDATADGPIIAYAANDAPMSRRGKGPLWIVYPYDSDLKFQTETIYSRSIWQLDRLTIE</sequence>
<name>A0A840C4E4_9RHOB</name>
<gene>
    <name evidence="2" type="ORF">GGR17_000106</name>
</gene>
<evidence type="ECO:0000313" key="2">
    <source>
        <dbReference type="EMBL" id="MBB4020315.1"/>
    </source>
</evidence>
<dbReference type="AlphaFoldDB" id="A0A840C4E4"/>
<dbReference type="RefSeq" id="WP_328705639.1">
    <property type="nucleotide sequence ID" value="NZ_JACIEQ010000001.1"/>
</dbReference>
<keyword evidence="3" id="KW-1185">Reference proteome</keyword>
<dbReference type="InterPro" id="IPR000572">
    <property type="entry name" value="OxRdtase_Mopterin-bd_dom"/>
</dbReference>
<reference evidence="2" key="1">
    <citation type="submission" date="2020-08" db="EMBL/GenBank/DDBJ databases">
        <title>Genomic Encyclopedia of Type Strains, Phase IV (KMG-IV): sequencing the most valuable type-strain genomes for metagenomic binning, comparative biology and taxonomic classification.</title>
        <authorList>
            <person name="Goeker M."/>
        </authorList>
    </citation>
    <scope>NUCLEOTIDE SEQUENCE [LARGE SCALE GENOMIC DNA]</scope>
    <source>
        <strain evidence="2">DSM 105040</strain>
    </source>
</reference>
<dbReference type="EMBL" id="JACIEQ010000001">
    <property type="protein sequence ID" value="MBB4020315.1"/>
    <property type="molecule type" value="Genomic_DNA"/>
</dbReference>
<dbReference type="InterPro" id="IPR036374">
    <property type="entry name" value="OxRdtase_Mopterin-bd_sf"/>
</dbReference>
<organism evidence="2 3">
    <name type="scientific">Actibacterium naphthalenivorans</name>
    <dbReference type="NCBI Taxonomy" id="1614693"/>
    <lineage>
        <taxon>Bacteria</taxon>
        <taxon>Pseudomonadati</taxon>
        <taxon>Pseudomonadota</taxon>
        <taxon>Alphaproteobacteria</taxon>
        <taxon>Rhodobacterales</taxon>
        <taxon>Roseobacteraceae</taxon>
        <taxon>Actibacterium</taxon>
    </lineage>
</organism>
<comment type="caution">
    <text evidence="2">The sequence shown here is derived from an EMBL/GenBank/DDBJ whole genome shotgun (WGS) entry which is preliminary data.</text>
</comment>
<dbReference type="Pfam" id="PF00174">
    <property type="entry name" value="Oxidored_molyb"/>
    <property type="match status" value="1"/>
</dbReference>
<dbReference type="Gene3D" id="3.90.420.10">
    <property type="entry name" value="Oxidoreductase, molybdopterin-binding domain"/>
    <property type="match status" value="1"/>
</dbReference>
<dbReference type="Proteomes" id="UP000585681">
    <property type="component" value="Unassembled WGS sequence"/>
</dbReference>
<evidence type="ECO:0000313" key="3">
    <source>
        <dbReference type="Proteomes" id="UP000585681"/>
    </source>
</evidence>